<dbReference type="PANTHER" id="PTHR12169:SF2">
    <property type="entry name" value="AFG1P"/>
    <property type="match status" value="1"/>
</dbReference>
<feature type="region of interest" description="Disordered" evidence="4">
    <location>
        <begin position="753"/>
        <end position="821"/>
    </location>
</feature>
<sequence length="821" mass="90468">MPPNGTSVTITNPLVLYRSLIATQQIRPDPGQHRLALHLQKLYDQLIDYEPSVEYSKRLGQLTRAVNAGQHVPSAPSTASAELGNFDRSWIWKTLVNQKDARDSRALTRVLTDHDQAMALQSPKGLMLHGEVGTGKSMLVDLFQECLPNRKKKRWHFDTFMLHTISRLEQLRKERALTRTADGQDEYSLLLVARDLIETSPILFLDEFQFPDRVASKILSNLMTSFFQLGGVLIATSNRMPDELAKAAGVEFARPAPGGAFSKLGWASRMPGFRVKDSGAGQKGEFFQFLELLKARCEIWEMEGKKDYRKLEIEEDEGAKTSSSTSDAVSIATAGLPTAGQSEISETTGAEAVLPKNYLIQPTTVDDMIAFGESFNALIERATSHSYPIPWEPATLTVYGRTVDIPAQHNGVAFFTFDELCGAALGPADYVSLASSYHTFVLTDVPVLTFLRKHEARRMITLLDALYEARCRLLITAAAGPEDTFFPAPKGAAEGEEMVDDAVYPETYSEIHQDLTSPFRPNVSSYGTNMRAMPDDALEDDPPNRARRQAGLSESDYGDEEARTRASMTSDSKKPNFANLRGLTGEDEVFAVKRAQSRIWEMCSARWWSKSAASPSSAAGGDVASQGWWRPLSKESRHWERPATTPDLASTPASPSPLANKVPPNTAILPDRTDYSEIRVEEGRVEVEREKPMRPKEEWKTTPGVPKDNEAFSDEEMKKMFRHGASPFRTTADPPPKFSEAHAWGVTTWGKKAGAWGKGVEGLKERRKSGGGGSGGGVDEKESKLEEALKDDVAEERGKGAGKAEASAKTSTGEEVPWTPS</sequence>
<dbReference type="OrthoDB" id="548867at2759"/>
<comment type="caution">
    <text evidence="5">The sequence shown here is derived from an EMBL/GenBank/DDBJ whole genome shotgun (WGS) entry which is preliminary data.</text>
</comment>
<dbReference type="InterPro" id="IPR027417">
    <property type="entry name" value="P-loop_NTPase"/>
</dbReference>
<proteinExistence type="inferred from homology"/>
<feature type="region of interest" description="Disordered" evidence="4">
    <location>
        <begin position="686"/>
        <end position="710"/>
    </location>
</feature>
<dbReference type="CDD" id="cd00009">
    <property type="entry name" value="AAA"/>
    <property type="match status" value="1"/>
</dbReference>
<feature type="region of interest" description="Disordered" evidence="4">
    <location>
        <begin position="519"/>
        <end position="580"/>
    </location>
</feature>
<dbReference type="GO" id="GO:0005524">
    <property type="term" value="F:ATP binding"/>
    <property type="evidence" value="ECO:0007669"/>
    <property type="project" value="UniProtKB-KW"/>
</dbReference>
<feature type="compositionally biased region" description="Basic and acidic residues" evidence="4">
    <location>
        <begin position="686"/>
        <end position="700"/>
    </location>
</feature>
<feature type="compositionally biased region" description="Basic and acidic residues" evidence="4">
    <location>
        <begin position="778"/>
        <end position="799"/>
    </location>
</feature>
<dbReference type="EMBL" id="SWKV01000072">
    <property type="protein sequence ID" value="KAF3034077.1"/>
    <property type="molecule type" value="Genomic_DNA"/>
</dbReference>
<dbReference type="Proteomes" id="UP000758155">
    <property type="component" value="Unassembled WGS sequence"/>
</dbReference>
<dbReference type="PANTHER" id="PTHR12169">
    <property type="entry name" value="ATPASE N2B"/>
    <property type="match status" value="1"/>
</dbReference>
<evidence type="ECO:0000313" key="6">
    <source>
        <dbReference type="Proteomes" id="UP000758155"/>
    </source>
</evidence>
<dbReference type="GO" id="GO:0005739">
    <property type="term" value="C:mitochondrion"/>
    <property type="evidence" value="ECO:0007669"/>
    <property type="project" value="TreeGrafter"/>
</dbReference>
<evidence type="ECO:0000256" key="1">
    <source>
        <dbReference type="ARBA" id="ARBA00010322"/>
    </source>
</evidence>
<organism evidence="5 6">
    <name type="scientific">Didymella heteroderae</name>
    <dbReference type="NCBI Taxonomy" id="1769908"/>
    <lineage>
        <taxon>Eukaryota</taxon>
        <taxon>Fungi</taxon>
        <taxon>Dikarya</taxon>
        <taxon>Ascomycota</taxon>
        <taxon>Pezizomycotina</taxon>
        <taxon>Dothideomycetes</taxon>
        <taxon>Pleosporomycetidae</taxon>
        <taxon>Pleosporales</taxon>
        <taxon>Pleosporineae</taxon>
        <taxon>Didymellaceae</taxon>
        <taxon>Didymella</taxon>
    </lineage>
</organism>
<reference evidence="5" key="1">
    <citation type="submission" date="2019-04" db="EMBL/GenBank/DDBJ databases">
        <title>Sequencing of skin fungus with MAO and IRED activity.</title>
        <authorList>
            <person name="Marsaioli A.J."/>
            <person name="Bonatto J.M.C."/>
            <person name="Reis Junior O."/>
        </authorList>
    </citation>
    <scope>NUCLEOTIDE SEQUENCE</scope>
    <source>
        <strain evidence="5">28M1</strain>
    </source>
</reference>
<dbReference type="InterPro" id="IPR005654">
    <property type="entry name" value="ATPase_AFG1-like"/>
</dbReference>
<comment type="similarity">
    <text evidence="1">Belongs to the AFG1 ATPase family.</text>
</comment>
<feature type="region of interest" description="Disordered" evidence="4">
    <location>
        <begin position="636"/>
        <end position="673"/>
    </location>
</feature>
<evidence type="ECO:0008006" key="7">
    <source>
        <dbReference type="Google" id="ProtNLM"/>
    </source>
</evidence>
<dbReference type="SUPFAM" id="SSF52540">
    <property type="entry name" value="P-loop containing nucleoside triphosphate hydrolases"/>
    <property type="match status" value="1"/>
</dbReference>
<evidence type="ECO:0000256" key="3">
    <source>
        <dbReference type="ARBA" id="ARBA00022840"/>
    </source>
</evidence>
<evidence type="ECO:0000256" key="4">
    <source>
        <dbReference type="SAM" id="MobiDB-lite"/>
    </source>
</evidence>
<dbReference type="Pfam" id="PF03969">
    <property type="entry name" value="AFG1_ATPase"/>
    <property type="match status" value="2"/>
</dbReference>
<accession>A0A9P5BX30</accession>
<name>A0A9P5BX30_9PLEO</name>
<evidence type="ECO:0000313" key="5">
    <source>
        <dbReference type="EMBL" id="KAF3034077.1"/>
    </source>
</evidence>
<keyword evidence="6" id="KW-1185">Reference proteome</keyword>
<dbReference type="AlphaFoldDB" id="A0A9P5BX30"/>
<protein>
    <recommendedName>
        <fullName evidence="7">AAA+ ATPase domain-containing protein</fullName>
    </recommendedName>
</protein>
<evidence type="ECO:0000256" key="2">
    <source>
        <dbReference type="ARBA" id="ARBA00022741"/>
    </source>
</evidence>
<gene>
    <name evidence="5" type="ORF">E8E12_005033</name>
</gene>
<dbReference type="GO" id="GO:0016887">
    <property type="term" value="F:ATP hydrolysis activity"/>
    <property type="evidence" value="ECO:0007669"/>
    <property type="project" value="InterPro"/>
</dbReference>
<keyword evidence="3" id="KW-0067">ATP-binding</keyword>
<dbReference type="Gene3D" id="3.40.50.300">
    <property type="entry name" value="P-loop containing nucleotide triphosphate hydrolases"/>
    <property type="match status" value="1"/>
</dbReference>
<keyword evidence="2" id="KW-0547">Nucleotide-binding</keyword>